<dbReference type="RefSeq" id="WP_412441971.1">
    <property type="nucleotide sequence ID" value="NZ_CACRUT010000015.1"/>
</dbReference>
<dbReference type="PANTHER" id="PTHR40081:SF1">
    <property type="entry name" value="TAT PATHWAY SIGNAL SEQUENCE DOMAIN PROTEIN"/>
    <property type="match status" value="1"/>
</dbReference>
<dbReference type="InterPro" id="IPR045793">
    <property type="entry name" value="PcRGLX/YetA-like"/>
</dbReference>
<protein>
    <recommendedName>
        <fullName evidence="5">Tat pathway signal sequence domain protein</fullName>
    </recommendedName>
</protein>
<gene>
    <name evidence="4" type="ORF">PCLFYP37_02440</name>
</gene>
<dbReference type="PANTHER" id="PTHR40081">
    <property type="entry name" value="CONCANAVALIN A-LIKE LECTIN/GLUCANASE"/>
    <property type="match status" value="1"/>
</dbReference>
<feature type="domain" description="PcRGLX/YetA-like N-terminal RIFT barrel" evidence="1">
    <location>
        <begin position="28"/>
        <end position="95"/>
    </location>
</feature>
<evidence type="ECO:0000313" key="4">
    <source>
        <dbReference type="EMBL" id="VYU29778.1"/>
    </source>
</evidence>
<evidence type="ECO:0008006" key="5">
    <source>
        <dbReference type="Google" id="ProtNLM"/>
    </source>
</evidence>
<dbReference type="Pfam" id="PF21345">
    <property type="entry name" value="PcRGLX_2nd"/>
    <property type="match status" value="1"/>
</dbReference>
<name>A0A6N3DR75_9BACT</name>
<dbReference type="AlphaFoldDB" id="A0A6N3DR75"/>
<dbReference type="EMBL" id="CACRUT010000015">
    <property type="protein sequence ID" value="VYU29778.1"/>
    <property type="molecule type" value="Genomic_DNA"/>
</dbReference>
<reference evidence="4" key="1">
    <citation type="submission" date="2019-11" db="EMBL/GenBank/DDBJ databases">
        <authorList>
            <person name="Feng L."/>
        </authorList>
    </citation>
    <scope>NUCLEOTIDE SEQUENCE</scope>
    <source>
        <strain evidence="4">PclaraLFYP37</strain>
    </source>
</reference>
<evidence type="ECO:0000259" key="1">
    <source>
        <dbReference type="Pfam" id="PF19501"/>
    </source>
</evidence>
<feature type="domain" description="PcRGLX/YetA-like central beta-sandwich" evidence="2">
    <location>
        <begin position="119"/>
        <end position="470"/>
    </location>
</feature>
<dbReference type="InterPro" id="IPR048331">
    <property type="entry name" value="PcRGLX/YetA_3rd"/>
</dbReference>
<dbReference type="Pfam" id="PF19501">
    <property type="entry name" value="PcRGLX_1st"/>
    <property type="match status" value="1"/>
</dbReference>
<accession>A0A6N3DR75</accession>
<evidence type="ECO:0000259" key="2">
    <source>
        <dbReference type="Pfam" id="PF21345"/>
    </source>
</evidence>
<proteinExistence type="predicted"/>
<sequence length="874" mass="98453">MKNLISILCMGLSMLSMGLYGKNGVSGDLRWVGTRPSTDCPVSLGIPFLKGELEADGRVVLKDGGGSGIPSDCWPLAYWPDGSIKWLGVAAVIPGEAEGIRFETAGKKHKTENRSGVKVRVDEAGSFFRVSTGKVEAYIPKRGSCLLDSLRCEGRTVGGQAALLCSTQDHPSAGGEAVLHFTDYRGQVERVTVERAGDVRALVRIEGRYANDATGRKWLPFTVRFYFYAGSEQIKMVHSFVFDGDMDRDFIRSLGIRFEVPMREEVYNRHVAFATADGGVWAEPVQPLNGRRILTLDGDKGWQGRQMRGERIPAYEKFDAKNRHLLDHWAVWNGFRLSQTTADAFSIRKRTHADRPWIGTFSGTRAPGYVFAGDVSGGLGVALKDFWQSYPTALQVDNATARNAHLTVWMWSPDAEPMDLRHYDDVAHDLEASYEDVQEGMSTPHGVARTHTLTLVPSVAYGGKETVARTAAMLAEDAPLLCTPEYLHAKHAFGVWSLPDRSNPKRARVEDRLEDYLDYYVKAVDQHRWYGFWNYGDFMHTYDSVRHTWRYDVGGYAWDNTELASNMWLWYSFLRTGRADLWRMAVAMSRHTTECDVYHLGPFAGLGSRHNVSHWGCGAKEARISQAAWNRFYYYLTTDERSGDLMTEVRDAEQKLYDIDPMRLALPREKYPCTAPARLRVGPDWLAYVGNWMTEWERTGNTTYRDNIIAGMKSIAALPHGIFTGPGVLGFDPATGVLSYEGDPDLQRTEHLITIMGGFQVMNELMEMIDLPEWNRTWLTFAREYKEKARTITHNPFPVTRLTAYAAAKTGNRELAAEAWDELGHVWHNDKPFTVRRVEVPEVPAPVDENPVVCTNDAATWSLAAIYMQEVIPE</sequence>
<dbReference type="InterPro" id="IPR048329">
    <property type="entry name" value="PcRGLX_1st"/>
</dbReference>
<evidence type="ECO:0000259" key="3">
    <source>
        <dbReference type="Pfam" id="PF21346"/>
    </source>
</evidence>
<dbReference type="Pfam" id="PF21346">
    <property type="entry name" value="PcRGLX_3rd"/>
    <property type="match status" value="1"/>
</dbReference>
<feature type="domain" description="PcRGLX/YetA-like C-terminal alpha/alpha toroid" evidence="3">
    <location>
        <begin position="480"/>
        <end position="873"/>
    </location>
</feature>
<dbReference type="InterPro" id="IPR048330">
    <property type="entry name" value="PcRGLX/YetA_2nd"/>
</dbReference>
<organism evidence="4">
    <name type="scientific">Paraprevotella clara</name>
    <dbReference type="NCBI Taxonomy" id="454154"/>
    <lineage>
        <taxon>Bacteria</taxon>
        <taxon>Pseudomonadati</taxon>
        <taxon>Bacteroidota</taxon>
        <taxon>Bacteroidia</taxon>
        <taxon>Bacteroidales</taxon>
        <taxon>Prevotellaceae</taxon>
        <taxon>Paraprevotella</taxon>
    </lineage>
</organism>